<protein>
    <submittedName>
        <fullName evidence="7">Polysaccharide biosynthesis protein</fullName>
    </submittedName>
</protein>
<dbReference type="InterPro" id="IPR050833">
    <property type="entry name" value="Poly_Biosynth_Transport"/>
</dbReference>
<dbReference type="RefSeq" id="WP_013767793.1">
    <property type="nucleotide sequence ID" value="NC_015510.1"/>
</dbReference>
<keyword evidence="8" id="KW-1185">Reference proteome</keyword>
<keyword evidence="4 6" id="KW-1133">Transmembrane helix</keyword>
<feature type="transmembrane region" description="Helical" evidence="6">
    <location>
        <begin position="398"/>
        <end position="419"/>
    </location>
</feature>
<dbReference type="eggNOG" id="COG2244">
    <property type="taxonomic scope" value="Bacteria"/>
</dbReference>
<feature type="transmembrane region" description="Helical" evidence="6">
    <location>
        <begin position="34"/>
        <end position="55"/>
    </location>
</feature>
<dbReference type="KEGG" id="hhy:Halhy_5435"/>
<comment type="subcellular location">
    <subcellularLocation>
        <location evidence="1">Cell membrane</location>
        <topology evidence="1">Multi-pass membrane protein</topology>
    </subcellularLocation>
</comment>
<organism evidence="7 8">
    <name type="scientific">Haliscomenobacter hydrossis (strain ATCC 27775 / DSM 1100 / LMG 10767 / O)</name>
    <dbReference type="NCBI Taxonomy" id="760192"/>
    <lineage>
        <taxon>Bacteria</taxon>
        <taxon>Pseudomonadati</taxon>
        <taxon>Bacteroidota</taxon>
        <taxon>Saprospiria</taxon>
        <taxon>Saprospirales</taxon>
        <taxon>Haliscomenobacteraceae</taxon>
        <taxon>Haliscomenobacter</taxon>
    </lineage>
</organism>
<feature type="transmembrane region" description="Helical" evidence="6">
    <location>
        <begin position="178"/>
        <end position="197"/>
    </location>
</feature>
<dbReference type="STRING" id="760192.Halhy_5435"/>
<dbReference type="EMBL" id="CP002691">
    <property type="protein sequence ID" value="AEE53260.1"/>
    <property type="molecule type" value="Genomic_DNA"/>
</dbReference>
<evidence type="ECO:0000256" key="4">
    <source>
        <dbReference type="ARBA" id="ARBA00022989"/>
    </source>
</evidence>
<gene>
    <name evidence="7" type="ordered locus">Halhy_5435</name>
</gene>
<evidence type="ECO:0000313" key="8">
    <source>
        <dbReference type="Proteomes" id="UP000008461"/>
    </source>
</evidence>
<sequence>MNKLQSKTAALVFNLLNKGHERSIKIKKNILESILIKGGSVLVSLVMVPLTIDYINPSRYGIWLTISSVVAWVSFFDIGLTQGLRNKFAQAKAAGDDDRAQVYVSTAYALLGLIFCVVWLLFLVVSPFLNWSTILGITANMRAEVSTLAVIVFTYFCIQFVLKIITTILIADQSPSKAALIDFLGQVLSLVFIVVLIRMADSSLILLGIALCLSPLVILLGANFFLFAGKYQKYRPKISKVNFSYSKDLLNLGLFFFVIQIAFIIQYQTANFIIAQNFNTEDVVSYNIVFKYFGVLEMVSIIFVAPFWSASTEAFMKGDIPWIKSSIKHYNTLNILLALTSIIMLLLSSKVYELWLGKGIVDINFQLSLWGFLFFNVSIFSGKYVEFLNGISALRLQFFASLISPFVYIISALVLIKYFHVGVHAVFIAAIVANFNGFILAPLQYFQIIERNKRGIWAK</sequence>
<evidence type="ECO:0000313" key="7">
    <source>
        <dbReference type="EMBL" id="AEE53260.1"/>
    </source>
</evidence>
<evidence type="ECO:0000256" key="1">
    <source>
        <dbReference type="ARBA" id="ARBA00004651"/>
    </source>
</evidence>
<keyword evidence="5 6" id="KW-0472">Membrane</keyword>
<feature type="transmembrane region" description="Helical" evidence="6">
    <location>
        <begin position="288"/>
        <end position="308"/>
    </location>
</feature>
<dbReference type="AlphaFoldDB" id="F4KR22"/>
<dbReference type="PANTHER" id="PTHR30250">
    <property type="entry name" value="PST FAMILY PREDICTED COLANIC ACID TRANSPORTER"/>
    <property type="match status" value="1"/>
</dbReference>
<keyword evidence="2" id="KW-1003">Cell membrane</keyword>
<dbReference type="PANTHER" id="PTHR30250:SF11">
    <property type="entry name" value="O-ANTIGEN TRANSPORTER-RELATED"/>
    <property type="match status" value="1"/>
</dbReference>
<evidence type="ECO:0000256" key="3">
    <source>
        <dbReference type="ARBA" id="ARBA00022692"/>
    </source>
</evidence>
<feature type="transmembrane region" description="Helical" evidence="6">
    <location>
        <begin position="203"/>
        <end position="228"/>
    </location>
</feature>
<feature type="transmembrane region" description="Helical" evidence="6">
    <location>
        <begin position="367"/>
        <end position="386"/>
    </location>
</feature>
<feature type="transmembrane region" description="Helical" evidence="6">
    <location>
        <begin position="329"/>
        <end position="347"/>
    </location>
</feature>
<dbReference type="HOGENOM" id="CLU_044954_1_0_10"/>
<feature type="transmembrane region" description="Helical" evidence="6">
    <location>
        <begin position="249"/>
        <end position="268"/>
    </location>
</feature>
<accession>F4KR22</accession>
<feature type="transmembrane region" description="Helical" evidence="6">
    <location>
        <begin position="61"/>
        <end position="81"/>
    </location>
</feature>
<name>F4KR22_HALH1</name>
<dbReference type="CDD" id="cd12082">
    <property type="entry name" value="MATE_like"/>
    <property type="match status" value="1"/>
</dbReference>
<evidence type="ECO:0000256" key="5">
    <source>
        <dbReference type="ARBA" id="ARBA00023136"/>
    </source>
</evidence>
<feature type="transmembrane region" description="Helical" evidence="6">
    <location>
        <begin position="145"/>
        <end position="171"/>
    </location>
</feature>
<dbReference type="OrthoDB" id="512217at2"/>
<dbReference type="GO" id="GO:0005886">
    <property type="term" value="C:plasma membrane"/>
    <property type="evidence" value="ECO:0007669"/>
    <property type="project" value="UniProtKB-SubCell"/>
</dbReference>
<evidence type="ECO:0000256" key="2">
    <source>
        <dbReference type="ARBA" id="ARBA00022475"/>
    </source>
</evidence>
<reference key="2">
    <citation type="submission" date="2011-04" db="EMBL/GenBank/DDBJ databases">
        <title>Complete sequence of chromosome of Haliscomenobacter hydrossis DSM 1100.</title>
        <authorList>
            <consortium name="US DOE Joint Genome Institute (JGI-PGF)"/>
            <person name="Lucas S."/>
            <person name="Han J."/>
            <person name="Lapidus A."/>
            <person name="Bruce D."/>
            <person name="Goodwin L."/>
            <person name="Pitluck S."/>
            <person name="Peters L."/>
            <person name="Kyrpides N."/>
            <person name="Mavromatis K."/>
            <person name="Ivanova N."/>
            <person name="Ovchinnikova G."/>
            <person name="Pagani I."/>
            <person name="Daligault H."/>
            <person name="Detter J.C."/>
            <person name="Han C."/>
            <person name="Land M."/>
            <person name="Hauser L."/>
            <person name="Markowitz V."/>
            <person name="Cheng J.-F."/>
            <person name="Hugenholtz P."/>
            <person name="Woyke T."/>
            <person name="Wu D."/>
            <person name="Verbarg S."/>
            <person name="Frueling A."/>
            <person name="Brambilla E."/>
            <person name="Klenk H.-P."/>
            <person name="Eisen J.A."/>
        </authorList>
    </citation>
    <scope>NUCLEOTIDE SEQUENCE</scope>
    <source>
        <strain>DSM 1100</strain>
    </source>
</reference>
<reference evidence="7 8" key="1">
    <citation type="journal article" date="2011" name="Stand. Genomic Sci.">
        <title>Complete genome sequence of Haliscomenobacter hydrossis type strain (O).</title>
        <authorList>
            <consortium name="US DOE Joint Genome Institute (JGI-PGF)"/>
            <person name="Daligault H."/>
            <person name="Lapidus A."/>
            <person name="Zeytun A."/>
            <person name="Nolan M."/>
            <person name="Lucas S."/>
            <person name="Del Rio T.G."/>
            <person name="Tice H."/>
            <person name="Cheng J.F."/>
            <person name="Tapia R."/>
            <person name="Han C."/>
            <person name="Goodwin L."/>
            <person name="Pitluck S."/>
            <person name="Liolios K."/>
            <person name="Pagani I."/>
            <person name="Ivanova N."/>
            <person name="Huntemann M."/>
            <person name="Mavromatis K."/>
            <person name="Mikhailova N."/>
            <person name="Pati A."/>
            <person name="Chen A."/>
            <person name="Palaniappan K."/>
            <person name="Land M."/>
            <person name="Hauser L."/>
            <person name="Brambilla E.M."/>
            <person name="Rohde M."/>
            <person name="Verbarg S."/>
            <person name="Goker M."/>
            <person name="Bristow J."/>
            <person name="Eisen J.A."/>
            <person name="Markowitz V."/>
            <person name="Hugenholtz P."/>
            <person name="Kyrpides N.C."/>
            <person name="Klenk H.P."/>
            <person name="Woyke T."/>
        </authorList>
    </citation>
    <scope>NUCLEOTIDE SEQUENCE [LARGE SCALE GENOMIC DNA]</scope>
    <source>
        <strain evidence="8">ATCC 27775 / DSM 1100 / LMG 10767 / O</strain>
    </source>
</reference>
<feature type="transmembrane region" description="Helical" evidence="6">
    <location>
        <begin position="102"/>
        <end position="125"/>
    </location>
</feature>
<keyword evidence="3 6" id="KW-0812">Transmembrane</keyword>
<proteinExistence type="predicted"/>
<dbReference type="Proteomes" id="UP000008461">
    <property type="component" value="Chromosome"/>
</dbReference>
<feature type="transmembrane region" description="Helical" evidence="6">
    <location>
        <begin position="425"/>
        <end position="446"/>
    </location>
</feature>
<evidence type="ECO:0000256" key="6">
    <source>
        <dbReference type="SAM" id="Phobius"/>
    </source>
</evidence>